<reference evidence="1" key="1">
    <citation type="submission" date="2022-04" db="EMBL/GenBank/DDBJ databases">
        <title>Genome of the entomopathogenic fungus Entomophthora muscae.</title>
        <authorList>
            <person name="Elya C."/>
            <person name="Lovett B.R."/>
            <person name="Lee E."/>
            <person name="Macias A.M."/>
            <person name="Hajek A.E."/>
            <person name="De Bivort B.L."/>
            <person name="Kasson M.T."/>
            <person name="De Fine Licht H.H."/>
            <person name="Stajich J.E."/>
        </authorList>
    </citation>
    <scope>NUCLEOTIDE SEQUENCE</scope>
    <source>
        <strain evidence="1">Berkeley</strain>
    </source>
</reference>
<dbReference type="EMBL" id="QTSX02002849">
    <property type="protein sequence ID" value="KAJ9074718.1"/>
    <property type="molecule type" value="Genomic_DNA"/>
</dbReference>
<protein>
    <submittedName>
        <fullName evidence="1">Uncharacterized protein</fullName>
    </submittedName>
</protein>
<gene>
    <name evidence="1" type="ORF">DSO57_1003773</name>
</gene>
<evidence type="ECO:0000313" key="2">
    <source>
        <dbReference type="Proteomes" id="UP001165960"/>
    </source>
</evidence>
<evidence type="ECO:0000313" key="1">
    <source>
        <dbReference type="EMBL" id="KAJ9074718.1"/>
    </source>
</evidence>
<comment type="caution">
    <text evidence="1">The sequence shown here is derived from an EMBL/GenBank/DDBJ whole genome shotgun (WGS) entry which is preliminary data.</text>
</comment>
<organism evidence="1 2">
    <name type="scientific">Entomophthora muscae</name>
    <dbReference type="NCBI Taxonomy" id="34485"/>
    <lineage>
        <taxon>Eukaryota</taxon>
        <taxon>Fungi</taxon>
        <taxon>Fungi incertae sedis</taxon>
        <taxon>Zoopagomycota</taxon>
        <taxon>Entomophthoromycotina</taxon>
        <taxon>Entomophthoromycetes</taxon>
        <taxon>Entomophthorales</taxon>
        <taxon>Entomophthoraceae</taxon>
        <taxon>Entomophthora</taxon>
    </lineage>
</organism>
<sequence>MIHLFPYFPIRFVITRLLDSAFSPLGFPGNLPPPAGMIPETREIECEPIYAADSLTLSQIKIFLIYLCIIFCFTFPYSLFKGYHLRVNTHRLLLIGNAILICVYIPHLINYDELSLYFTLTKIAMCMPIDKRSLEPA</sequence>
<accession>A0ACC2TJJ0</accession>
<name>A0ACC2TJJ0_9FUNG</name>
<dbReference type="Proteomes" id="UP001165960">
    <property type="component" value="Unassembled WGS sequence"/>
</dbReference>
<keyword evidence="2" id="KW-1185">Reference proteome</keyword>
<proteinExistence type="predicted"/>